<evidence type="ECO:0000256" key="1">
    <source>
        <dbReference type="ARBA" id="ARBA00005640"/>
    </source>
</evidence>
<protein>
    <recommendedName>
        <fullName evidence="4">60S ribosomal protein L13</fullName>
    </recommendedName>
</protein>
<evidence type="ECO:0000256" key="5">
    <source>
        <dbReference type="SAM" id="MobiDB-lite"/>
    </source>
</evidence>
<dbReference type="InterPro" id="IPR018256">
    <property type="entry name" value="Ribosomal_eL13_CS"/>
</dbReference>
<dbReference type="Pfam" id="PF01294">
    <property type="entry name" value="Ribosomal_L13e"/>
    <property type="match status" value="1"/>
</dbReference>
<evidence type="ECO:0000313" key="7">
    <source>
        <dbReference type="Proteomes" id="UP001465755"/>
    </source>
</evidence>
<feature type="region of interest" description="Disordered" evidence="5">
    <location>
        <begin position="130"/>
        <end position="158"/>
    </location>
</feature>
<keyword evidence="3 4" id="KW-0687">Ribonucleoprotein</keyword>
<organism evidence="6 7">
    <name type="scientific">Symbiochloris irregularis</name>
    <dbReference type="NCBI Taxonomy" id="706552"/>
    <lineage>
        <taxon>Eukaryota</taxon>
        <taxon>Viridiplantae</taxon>
        <taxon>Chlorophyta</taxon>
        <taxon>core chlorophytes</taxon>
        <taxon>Trebouxiophyceae</taxon>
        <taxon>Trebouxiales</taxon>
        <taxon>Trebouxiaceae</taxon>
        <taxon>Symbiochloris</taxon>
    </lineage>
</organism>
<evidence type="ECO:0000256" key="4">
    <source>
        <dbReference type="RuleBase" id="RU000572"/>
    </source>
</evidence>
<dbReference type="GO" id="GO:0006412">
    <property type="term" value="P:translation"/>
    <property type="evidence" value="ECO:0007669"/>
    <property type="project" value="InterPro"/>
</dbReference>
<dbReference type="HAMAP" id="MF_00499">
    <property type="entry name" value="Ribosomal_eL13"/>
    <property type="match status" value="1"/>
</dbReference>
<name>A0AAW1P5W0_9CHLO</name>
<keyword evidence="2 4" id="KW-0689">Ribosomal protein</keyword>
<dbReference type="Proteomes" id="UP001465755">
    <property type="component" value="Unassembled WGS sequence"/>
</dbReference>
<dbReference type="GO" id="GO:0003723">
    <property type="term" value="F:RNA binding"/>
    <property type="evidence" value="ECO:0007669"/>
    <property type="project" value="TreeGrafter"/>
</dbReference>
<dbReference type="Gene3D" id="1.20.5.110">
    <property type="match status" value="1"/>
</dbReference>
<reference evidence="6 7" key="1">
    <citation type="journal article" date="2024" name="Nat. Commun.">
        <title>Phylogenomics reveals the evolutionary origins of lichenization in chlorophyte algae.</title>
        <authorList>
            <person name="Puginier C."/>
            <person name="Libourel C."/>
            <person name="Otte J."/>
            <person name="Skaloud P."/>
            <person name="Haon M."/>
            <person name="Grisel S."/>
            <person name="Petersen M."/>
            <person name="Berrin J.G."/>
            <person name="Delaux P.M."/>
            <person name="Dal Grande F."/>
            <person name="Keller J."/>
        </authorList>
    </citation>
    <scope>NUCLEOTIDE SEQUENCE [LARGE SCALE GENOMIC DNA]</scope>
    <source>
        <strain evidence="6 7">SAG 2036</strain>
    </source>
</reference>
<evidence type="ECO:0000256" key="3">
    <source>
        <dbReference type="ARBA" id="ARBA00023274"/>
    </source>
</evidence>
<comment type="similarity">
    <text evidence="1 4">Belongs to the eukaryotic ribosomal protein eL13 family.</text>
</comment>
<proteinExistence type="inferred from homology"/>
<evidence type="ECO:0000256" key="2">
    <source>
        <dbReference type="ARBA" id="ARBA00022980"/>
    </source>
</evidence>
<dbReference type="AlphaFoldDB" id="A0AAW1P5W0"/>
<comment type="caution">
    <text evidence="6">The sequence shown here is derived from an EMBL/GenBank/DDBJ whole genome shotgun (WGS) entry which is preliminary data.</text>
</comment>
<accession>A0AAW1P5W0</accession>
<dbReference type="FunFam" id="1.20.5.110:FF:000003">
    <property type="entry name" value="60S ribosomal protein L13"/>
    <property type="match status" value="1"/>
</dbReference>
<dbReference type="PANTHER" id="PTHR11722:SF0">
    <property type="entry name" value="LARGE RIBOSOMAL SUBUNIT PROTEIN EL13"/>
    <property type="match status" value="1"/>
</dbReference>
<gene>
    <name evidence="6" type="ORF">WJX73_001684</name>
</gene>
<keyword evidence="7" id="KW-1185">Reference proteome</keyword>
<dbReference type="PROSITE" id="PS01104">
    <property type="entry name" value="RIBOSOMAL_L13E"/>
    <property type="match status" value="1"/>
</dbReference>
<dbReference type="InterPro" id="IPR001380">
    <property type="entry name" value="Ribosomal_eL13"/>
</dbReference>
<evidence type="ECO:0000313" key="6">
    <source>
        <dbReference type="EMBL" id="KAK9804124.1"/>
    </source>
</evidence>
<dbReference type="PANTHER" id="PTHR11722">
    <property type="entry name" value="60S RIBOSOMAL PROTEIN L13"/>
    <property type="match status" value="1"/>
</dbReference>
<dbReference type="EMBL" id="JALJOQ010000052">
    <property type="protein sequence ID" value="KAK9804124.1"/>
    <property type="molecule type" value="Genomic_DNA"/>
</dbReference>
<dbReference type="GO" id="GO:0003735">
    <property type="term" value="F:structural constituent of ribosome"/>
    <property type="evidence" value="ECO:0007669"/>
    <property type="project" value="InterPro"/>
</dbReference>
<sequence length="210" mass="24140">MVKHNNQIPNRHFKKKWQFHVKTWFNQPARKARRQLARNEKAEKSFPRPKAGLLRPVVTGQTIKYNTKKRLGRGFTFGELKEAGIPKRRARSIGISVDHRRRNRSLESLQENANRLKAYKAMLVVFPRRSKKPKAGDASSEELQAVTQHGGPILPIEQKSRELETASLTDEQKGFNAYQKLRVERQNARLVGVRAKRAAEAAAEEKDRAK</sequence>
<dbReference type="GO" id="GO:0022625">
    <property type="term" value="C:cytosolic large ribosomal subunit"/>
    <property type="evidence" value="ECO:0007669"/>
    <property type="project" value="TreeGrafter"/>
</dbReference>